<dbReference type="InterPro" id="IPR056740">
    <property type="entry name" value="ILV_EDD_C"/>
</dbReference>
<dbReference type="Gene3D" id="3.50.30.80">
    <property type="entry name" value="IlvD/EDD C-terminal domain-like"/>
    <property type="match status" value="1"/>
</dbReference>
<feature type="region of interest" description="Disordered" evidence="4">
    <location>
        <begin position="313"/>
        <end position="335"/>
    </location>
</feature>
<name>A0A9W9HYF7_9EURO</name>
<dbReference type="InterPro" id="IPR037237">
    <property type="entry name" value="IlvD/EDD_N"/>
</dbReference>
<organism evidence="6 7">
    <name type="scientific">Penicillium capsulatum</name>
    <dbReference type="NCBI Taxonomy" id="69766"/>
    <lineage>
        <taxon>Eukaryota</taxon>
        <taxon>Fungi</taxon>
        <taxon>Dikarya</taxon>
        <taxon>Ascomycota</taxon>
        <taxon>Pezizomycotina</taxon>
        <taxon>Eurotiomycetes</taxon>
        <taxon>Eurotiomycetidae</taxon>
        <taxon>Eurotiales</taxon>
        <taxon>Aspergillaceae</taxon>
        <taxon>Penicillium</taxon>
    </lineage>
</organism>
<dbReference type="PANTHER" id="PTHR43183">
    <property type="entry name" value="HYPOTHETICAL DIHYDROXYACID DEHYDRATASE (EUROFUNG)-RELATED"/>
    <property type="match status" value="1"/>
</dbReference>
<reference evidence="6" key="2">
    <citation type="journal article" date="2023" name="IMA Fungus">
        <title>Comparative genomic study of the Penicillium genus elucidates a diverse pangenome and 15 lateral gene transfer events.</title>
        <authorList>
            <person name="Petersen C."/>
            <person name="Sorensen T."/>
            <person name="Nielsen M.R."/>
            <person name="Sondergaard T.E."/>
            <person name="Sorensen J.L."/>
            <person name="Fitzpatrick D.A."/>
            <person name="Frisvad J.C."/>
            <person name="Nielsen K.L."/>
        </authorList>
    </citation>
    <scope>NUCLEOTIDE SEQUENCE</scope>
    <source>
        <strain evidence="6">IBT 21917</strain>
    </source>
</reference>
<evidence type="ECO:0000256" key="2">
    <source>
        <dbReference type="ARBA" id="ARBA00023004"/>
    </source>
</evidence>
<dbReference type="AlphaFoldDB" id="A0A9W9HYF7"/>
<evidence type="ECO:0000259" key="5">
    <source>
        <dbReference type="Pfam" id="PF24877"/>
    </source>
</evidence>
<dbReference type="Pfam" id="PF24877">
    <property type="entry name" value="ILV_EDD_C"/>
    <property type="match status" value="1"/>
</dbReference>
<evidence type="ECO:0000256" key="4">
    <source>
        <dbReference type="SAM" id="MobiDB-lite"/>
    </source>
</evidence>
<dbReference type="GO" id="GO:0051536">
    <property type="term" value="F:iron-sulfur cluster binding"/>
    <property type="evidence" value="ECO:0007669"/>
    <property type="project" value="UniProtKB-KW"/>
</dbReference>
<gene>
    <name evidence="6" type="ORF">N7492_006716</name>
</gene>
<evidence type="ECO:0000256" key="3">
    <source>
        <dbReference type="ARBA" id="ARBA00023014"/>
    </source>
</evidence>
<dbReference type="Proteomes" id="UP001146351">
    <property type="component" value="Unassembled WGS sequence"/>
</dbReference>
<evidence type="ECO:0000313" key="6">
    <source>
        <dbReference type="EMBL" id="KAJ5161324.1"/>
    </source>
</evidence>
<dbReference type="SUPFAM" id="SSF52016">
    <property type="entry name" value="LeuD/IlvD-like"/>
    <property type="match status" value="1"/>
</dbReference>
<dbReference type="SUPFAM" id="SSF143975">
    <property type="entry name" value="IlvD/EDD N-terminal domain-like"/>
    <property type="match status" value="1"/>
</dbReference>
<dbReference type="InterPro" id="IPR052352">
    <property type="entry name" value="Sugar_Degrad_Dehydratases"/>
</dbReference>
<dbReference type="InterPro" id="IPR042096">
    <property type="entry name" value="Dihydro-acid_dehy_C"/>
</dbReference>
<keyword evidence="3" id="KW-0411">Iron-sulfur</keyword>
<dbReference type="GO" id="GO:0016829">
    <property type="term" value="F:lyase activity"/>
    <property type="evidence" value="ECO:0007669"/>
    <property type="project" value="UniProtKB-KW"/>
</dbReference>
<feature type="domain" description="Dihydroxy-acid/6-phosphogluconate dehydratase C-terminal" evidence="5">
    <location>
        <begin position="151"/>
        <end position="311"/>
    </location>
</feature>
<dbReference type="PANTHER" id="PTHR43183:SF1">
    <property type="entry name" value="HYPOTHETICAL DIHYDROXY-ACID DEHYDRATASE (EUROFUNG)-RELATED"/>
    <property type="match status" value="1"/>
</dbReference>
<dbReference type="GO" id="GO:0046872">
    <property type="term" value="F:metal ion binding"/>
    <property type="evidence" value="ECO:0007669"/>
    <property type="project" value="UniProtKB-KW"/>
</dbReference>
<keyword evidence="7" id="KW-1185">Reference proteome</keyword>
<dbReference type="EMBL" id="JAPQKO010000005">
    <property type="protein sequence ID" value="KAJ5161324.1"/>
    <property type="molecule type" value="Genomic_DNA"/>
</dbReference>
<dbReference type="OrthoDB" id="3851628at2759"/>
<proteinExistence type="predicted"/>
<accession>A0A9W9HYF7</accession>
<evidence type="ECO:0000256" key="1">
    <source>
        <dbReference type="ARBA" id="ARBA00022723"/>
    </source>
</evidence>
<comment type="caution">
    <text evidence="6">The sequence shown here is derived from an EMBL/GenBank/DDBJ whole genome shotgun (WGS) entry which is preliminary data.</text>
</comment>
<reference evidence="6" key="1">
    <citation type="submission" date="2022-11" db="EMBL/GenBank/DDBJ databases">
        <authorList>
            <person name="Petersen C."/>
        </authorList>
    </citation>
    <scope>NUCLEOTIDE SEQUENCE</scope>
    <source>
        <strain evidence="6">IBT 21917</strain>
    </source>
</reference>
<keyword evidence="1" id="KW-0479">Metal-binding</keyword>
<protein>
    <submittedName>
        <fullName evidence="6">Dihydroxy-acid and 6-phosphogluconate dehydratase</fullName>
    </submittedName>
</protein>
<keyword evidence="2" id="KW-0408">Iron</keyword>
<sequence>MEPKNQDYDLQHPIVSASGLRQGLTSYGNAHFFLLLGKTQLMDAAEQGIHLQGGIAIDFPTISLHESFSHPTSMFLRNFMKRDKTLPAQIMGGLSANKPILPLITGPIMPGGYQRKRIGACTDCQNNWASFRAGKMDLEEIMAINEELAPTPLHPSSSLIVVHRNIAPNGAVIKASASKDTRLLCHTGPAGVFDNPRDLALRLDDPNLEVTADSVLVLKGIGPVGNPGMPEAGRIPIPRKLAPQGVTVMLRISDGRLSGTAGGTIVLHISPESAMVESRFGVVQTGDTVALNAQNCILWVEVEESEFQGTNVAEKASRGGRCGGKETSTRVSGTV</sequence>
<evidence type="ECO:0000313" key="7">
    <source>
        <dbReference type="Proteomes" id="UP001146351"/>
    </source>
</evidence>